<dbReference type="OrthoDB" id="9805698at2"/>
<comment type="similarity">
    <text evidence="11">Belongs to the tRNA nucleotidyltransferase/poly(A) polymerase family.</text>
</comment>
<dbReference type="GO" id="GO:0003723">
    <property type="term" value="F:RNA binding"/>
    <property type="evidence" value="ECO:0007669"/>
    <property type="project" value="UniProtKB-KW"/>
</dbReference>
<keyword evidence="14" id="KW-1185">Reference proteome</keyword>
<proteinExistence type="inferred from homology"/>
<keyword evidence="10 11" id="KW-0694">RNA-binding</keyword>
<keyword evidence="8" id="KW-0067">ATP-binding</keyword>
<evidence type="ECO:0000256" key="7">
    <source>
        <dbReference type="ARBA" id="ARBA00022800"/>
    </source>
</evidence>
<dbReference type="CDD" id="cd00077">
    <property type="entry name" value="HDc"/>
    <property type="match status" value="1"/>
</dbReference>
<dbReference type="InterPro" id="IPR032828">
    <property type="entry name" value="PolyA_RNA-bd"/>
</dbReference>
<evidence type="ECO:0000256" key="4">
    <source>
        <dbReference type="ARBA" id="ARBA00022695"/>
    </source>
</evidence>
<comment type="cofactor">
    <cofactor evidence="1">
        <name>Mg(2+)</name>
        <dbReference type="ChEBI" id="CHEBI:18420"/>
    </cofactor>
</comment>
<dbReference type="GO" id="GO:0008033">
    <property type="term" value="P:tRNA processing"/>
    <property type="evidence" value="ECO:0007669"/>
    <property type="project" value="UniProtKB-KW"/>
</dbReference>
<name>A0A2A2GD77_9BACT</name>
<keyword evidence="3" id="KW-0819">tRNA processing</keyword>
<dbReference type="InterPro" id="IPR006674">
    <property type="entry name" value="HD_domain"/>
</dbReference>
<dbReference type="GO" id="GO:0016779">
    <property type="term" value="F:nucleotidyltransferase activity"/>
    <property type="evidence" value="ECO:0007669"/>
    <property type="project" value="UniProtKB-KW"/>
</dbReference>
<dbReference type="SUPFAM" id="SSF81891">
    <property type="entry name" value="Poly A polymerase C-terminal region-like"/>
    <property type="match status" value="1"/>
</dbReference>
<keyword evidence="5" id="KW-0479">Metal-binding</keyword>
<evidence type="ECO:0000256" key="2">
    <source>
        <dbReference type="ARBA" id="ARBA00022679"/>
    </source>
</evidence>
<reference evidence="13 14" key="1">
    <citation type="submission" date="2017-08" db="EMBL/GenBank/DDBJ databases">
        <title>Aliifodinibius alkalisoli sp. nov., isolated from saline alkaline soil.</title>
        <authorList>
            <person name="Liu D."/>
            <person name="Zhang G."/>
        </authorList>
    </citation>
    <scope>NUCLEOTIDE SEQUENCE [LARGE SCALE GENOMIC DNA]</scope>
    <source>
        <strain evidence="13 14">WN023</strain>
    </source>
</reference>
<dbReference type="GO" id="GO:0042245">
    <property type="term" value="P:RNA repair"/>
    <property type="evidence" value="ECO:0007669"/>
    <property type="project" value="UniProtKB-KW"/>
</dbReference>
<dbReference type="Gene3D" id="1.10.3090.10">
    <property type="entry name" value="cca-adding enzyme, domain 2"/>
    <property type="match status" value="1"/>
</dbReference>
<evidence type="ECO:0000256" key="5">
    <source>
        <dbReference type="ARBA" id="ARBA00022723"/>
    </source>
</evidence>
<keyword evidence="7" id="KW-0692">RNA repair</keyword>
<dbReference type="Gene3D" id="1.10.246.80">
    <property type="match status" value="1"/>
</dbReference>
<dbReference type="GO" id="GO:0046872">
    <property type="term" value="F:metal ion binding"/>
    <property type="evidence" value="ECO:0007669"/>
    <property type="project" value="UniProtKB-KW"/>
</dbReference>
<dbReference type="InterPro" id="IPR050124">
    <property type="entry name" value="tRNA_CCA-adding_enzyme"/>
</dbReference>
<gene>
    <name evidence="13" type="ORF">CK503_05165</name>
</gene>
<dbReference type="Pfam" id="PF01743">
    <property type="entry name" value="PolyA_pol"/>
    <property type="match status" value="1"/>
</dbReference>
<evidence type="ECO:0000256" key="10">
    <source>
        <dbReference type="ARBA" id="ARBA00022884"/>
    </source>
</evidence>
<dbReference type="EMBL" id="NSKE01000003">
    <property type="protein sequence ID" value="PAU94863.1"/>
    <property type="molecule type" value="Genomic_DNA"/>
</dbReference>
<evidence type="ECO:0000256" key="3">
    <source>
        <dbReference type="ARBA" id="ARBA00022694"/>
    </source>
</evidence>
<evidence type="ECO:0000313" key="14">
    <source>
        <dbReference type="Proteomes" id="UP000218831"/>
    </source>
</evidence>
<dbReference type="InterPro" id="IPR002646">
    <property type="entry name" value="PolA_pol_head_dom"/>
</dbReference>
<dbReference type="PANTHER" id="PTHR47545:SF1">
    <property type="entry name" value="MULTIFUNCTIONAL CCA PROTEIN"/>
    <property type="match status" value="1"/>
</dbReference>
<protein>
    <submittedName>
        <fullName evidence="13">tRNA nucleotidyltransferase</fullName>
    </submittedName>
</protein>
<evidence type="ECO:0000313" key="13">
    <source>
        <dbReference type="EMBL" id="PAU94863.1"/>
    </source>
</evidence>
<dbReference type="InterPro" id="IPR003607">
    <property type="entry name" value="HD/PDEase_dom"/>
</dbReference>
<dbReference type="AlphaFoldDB" id="A0A2A2GD77"/>
<dbReference type="CDD" id="cd05398">
    <property type="entry name" value="NT_ClassII-CCAase"/>
    <property type="match status" value="1"/>
</dbReference>
<evidence type="ECO:0000256" key="8">
    <source>
        <dbReference type="ARBA" id="ARBA00022840"/>
    </source>
</evidence>
<comment type="caution">
    <text evidence="13">The sequence shown here is derived from an EMBL/GenBank/DDBJ whole genome shotgun (WGS) entry which is preliminary data.</text>
</comment>
<sequence length="477" mass="55493">MKDSEVEDIPPKHQKVFKQISEAGKTVNQDVYVVGGYVRDFYLNRTKDADKLDIDFVTVGSGIEIAKEIADRLDADNLSVYKQFGTAHIRHDNMDLEFVGARKESYRRNSRKPVVEDGTLEDDQLRRDFTINALSWSLNEENYGQLVDPFSGIQDLKKKLIRTPVDPLKTFEDDPLRMMRAIRFATQLQFDIEEQTYRGIEEMAERIEIISKERIIEELNKIVLAEKPSIGFDHLFKTGLLEHFFPEMVKLHGVEEVRGVRHKDNFWHTLKVLDNVAEMGGDLWLRWAAIMHDIAKPATQKFVKGTGWTFHGHDALGAKWVKPIFRRLGLPLDERMRYVRKLVRLHLRPIALVSDDVTDSAVRRLIYEARDDIDDLMMLCRADITSKNDYKVKQYNRNFDYVEKKIEEVEKKDRIRNWTNPIRGDEIMDALDLEPGPVIGDIKDAIKEAILDGEIPNEHDAAFNYMMDIKDQFVEKQ</sequence>
<evidence type="ECO:0000256" key="6">
    <source>
        <dbReference type="ARBA" id="ARBA00022741"/>
    </source>
</evidence>
<dbReference type="PANTHER" id="PTHR47545">
    <property type="entry name" value="MULTIFUNCTIONAL CCA PROTEIN"/>
    <property type="match status" value="1"/>
</dbReference>
<evidence type="ECO:0000256" key="9">
    <source>
        <dbReference type="ARBA" id="ARBA00022842"/>
    </source>
</evidence>
<dbReference type="SUPFAM" id="SSF81301">
    <property type="entry name" value="Nucleotidyltransferase"/>
    <property type="match status" value="1"/>
</dbReference>
<dbReference type="RefSeq" id="WP_095605731.1">
    <property type="nucleotide sequence ID" value="NZ_NSKE01000003.1"/>
</dbReference>
<dbReference type="PROSITE" id="PS51831">
    <property type="entry name" value="HD"/>
    <property type="match status" value="1"/>
</dbReference>
<evidence type="ECO:0000259" key="12">
    <source>
        <dbReference type="PROSITE" id="PS51831"/>
    </source>
</evidence>
<dbReference type="Proteomes" id="UP000218831">
    <property type="component" value="Unassembled WGS sequence"/>
</dbReference>
<dbReference type="InterPro" id="IPR043519">
    <property type="entry name" value="NT_sf"/>
</dbReference>
<dbReference type="Pfam" id="PF01966">
    <property type="entry name" value="HD"/>
    <property type="match status" value="1"/>
</dbReference>
<feature type="domain" description="HD" evidence="12">
    <location>
        <begin position="265"/>
        <end position="376"/>
    </location>
</feature>
<evidence type="ECO:0000256" key="1">
    <source>
        <dbReference type="ARBA" id="ARBA00001946"/>
    </source>
</evidence>
<keyword evidence="4" id="KW-0548">Nucleotidyltransferase</keyword>
<dbReference type="Pfam" id="PF12627">
    <property type="entry name" value="PolyA_pol_RNAbd"/>
    <property type="match status" value="1"/>
</dbReference>
<evidence type="ECO:0000256" key="11">
    <source>
        <dbReference type="RuleBase" id="RU003953"/>
    </source>
</evidence>
<dbReference type="GO" id="GO:0005524">
    <property type="term" value="F:ATP binding"/>
    <property type="evidence" value="ECO:0007669"/>
    <property type="project" value="UniProtKB-KW"/>
</dbReference>
<keyword evidence="2 11" id="KW-0808">Transferase</keyword>
<keyword evidence="6" id="KW-0547">Nucleotide-binding</keyword>
<dbReference type="Gene3D" id="3.30.460.10">
    <property type="entry name" value="Beta Polymerase, domain 2"/>
    <property type="match status" value="1"/>
</dbReference>
<keyword evidence="9" id="KW-0460">Magnesium</keyword>
<accession>A0A2A2GD77</accession>
<organism evidence="13 14">
    <name type="scientific">Fodinibius salipaludis</name>
    <dbReference type="NCBI Taxonomy" id="2032627"/>
    <lineage>
        <taxon>Bacteria</taxon>
        <taxon>Pseudomonadati</taxon>
        <taxon>Balneolota</taxon>
        <taxon>Balneolia</taxon>
        <taxon>Balneolales</taxon>
        <taxon>Balneolaceae</taxon>
        <taxon>Fodinibius</taxon>
    </lineage>
</organism>